<dbReference type="InterPro" id="IPR033749">
    <property type="entry name" value="Polyprenyl_synt_CS"/>
</dbReference>
<evidence type="ECO:0000256" key="4">
    <source>
        <dbReference type="ARBA" id="ARBA00022723"/>
    </source>
</evidence>
<evidence type="ECO:0000256" key="2">
    <source>
        <dbReference type="ARBA" id="ARBA00006706"/>
    </source>
</evidence>
<name>A0A4Q9R3V1_9GAMM</name>
<reference evidence="8 9" key="1">
    <citation type="submission" date="2018-06" db="EMBL/GenBank/DDBJ databases">
        <title>Three novel Pseudomonas species isolated from symptomatic oak.</title>
        <authorList>
            <person name="Bueno-Gonzalez V."/>
            <person name="Brady C."/>
        </authorList>
    </citation>
    <scope>NUCLEOTIDE SEQUENCE [LARGE SCALE GENOMIC DNA]</scope>
    <source>
        <strain evidence="8 9">P17C</strain>
    </source>
</reference>
<evidence type="ECO:0000313" key="9">
    <source>
        <dbReference type="Proteomes" id="UP000292639"/>
    </source>
</evidence>
<dbReference type="FunFam" id="1.10.600.10:FF:000001">
    <property type="entry name" value="Geranylgeranyl diphosphate synthase"/>
    <property type="match status" value="1"/>
</dbReference>
<evidence type="ECO:0000256" key="1">
    <source>
        <dbReference type="ARBA" id="ARBA00001946"/>
    </source>
</evidence>
<evidence type="ECO:0000313" key="8">
    <source>
        <dbReference type="EMBL" id="TBU94592.1"/>
    </source>
</evidence>
<organism evidence="8 9">
    <name type="scientific">Stutzerimonas kirkiae</name>
    <dbReference type="NCBI Taxonomy" id="2211392"/>
    <lineage>
        <taxon>Bacteria</taxon>
        <taxon>Pseudomonadati</taxon>
        <taxon>Pseudomonadota</taxon>
        <taxon>Gammaproteobacteria</taxon>
        <taxon>Pseudomonadales</taxon>
        <taxon>Pseudomonadaceae</taxon>
        <taxon>Stutzerimonas</taxon>
    </lineage>
</organism>
<comment type="caution">
    <text evidence="8">The sequence shown here is derived from an EMBL/GenBank/DDBJ whole genome shotgun (WGS) entry which is preliminary data.</text>
</comment>
<dbReference type="PROSITE" id="PS00444">
    <property type="entry name" value="POLYPRENYL_SYNTHASE_2"/>
    <property type="match status" value="1"/>
</dbReference>
<dbReference type="GO" id="GO:0046872">
    <property type="term" value="F:metal ion binding"/>
    <property type="evidence" value="ECO:0007669"/>
    <property type="project" value="UniProtKB-KW"/>
</dbReference>
<evidence type="ECO:0000256" key="7">
    <source>
        <dbReference type="RuleBase" id="RU004466"/>
    </source>
</evidence>
<dbReference type="CDD" id="cd00685">
    <property type="entry name" value="Trans_IPPS_HT"/>
    <property type="match status" value="1"/>
</dbReference>
<dbReference type="InterPro" id="IPR000092">
    <property type="entry name" value="Polyprenyl_synt"/>
</dbReference>
<dbReference type="PANTHER" id="PTHR43281">
    <property type="entry name" value="FARNESYL DIPHOSPHATE SYNTHASE"/>
    <property type="match status" value="1"/>
</dbReference>
<dbReference type="GO" id="GO:0008654">
    <property type="term" value="P:phospholipid biosynthetic process"/>
    <property type="evidence" value="ECO:0007669"/>
    <property type="project" value="UniProtKB-ARBA"/>
</dbReference>
<dbReference type="SFLD" id="SFLDS00005">
    <property type="entry name" value="Isoprenoid_Synthase_Type_I"/>
    <property type="match status" value="1"/>
</dbReference>
<dbReference type="InterPro" id="IPR008949">
    <property type="entry name" value="Isoprenoid_synthase_dom_sf"/>
</dbReference>
<evidence type="ECO:0000256" key="3">
    <source>
        <dbReference type="ARBA" id="ARBA00022679"/>
    </source>
</evidence>
<gene>
    <name evidence="8" type="ORF">DNJ96_13245</name>
</gene>
<comment type="cofactor">
    <cofactor evidence="1">
        <name>Mg(2+)</name>
        <dbReference type="ChEBI" id="CHEBI:18420"/>
    </cofactor>
</comment>
<dbReference type="SFLD" id="SFLDG01017">
    <property type="entry name" value="Polyprenyl_Transferase_Like"/>
    <property type="match status" value="1"/>
</dbReference>
<dbReference type="Proteomes" id="UP000292639">
    <property type="component" value="Unassembled WGS sequence"/>
</dbReference>
<keyword evidence="6" id="KW-0414">Isoprene biosynthesis</keyword>
<keyword evidence="4" id="KW-0479">Metal-binding</keyword>
<accession>A0A4Q9R3V1</accession>
<dbReference type="GO" id="GO:0016114">
    <property type="term" value="P:terpenoid biosynthetic process"/>
    <property type="evidence" value="ECO:0007669"/>
    <property type="project" value="UniProtKB-ARBA"/>
</dbReference>
<proteinExistence type="inferred from homology"/>
<dbReference type="GO" id="GO:0005737">
    <property type="term" value="C:cytoplasm"/>
    <property type="evidence" value="ECO:0007669"/>
    <property type="project" value="UniProtKB-ARBA"/>
</dbReference>
<comment type="similarity">
    <text evidence="2 7">Belongs to the FPP/GGPP synthase family.</text>
</comment>
<dbReference type="SUPFAM" id="SSF48576">
    <property type="entry name" value="Terpenoid synthases"/>
    <property type="match status" value="1"/>
</dbReference>
<dbReference type="NCBIfam" id="NF045485">
    <property type="entry name" value="FPPsyn"/>
    <property type="match status" value="1"/>
</dbReference>
<keyword evidence="3 7" id="KW-0808">Transferase</keyword>
<sequence>MIGDYQRHCQERVDHCLDSLFTPPLAQLERLYQAMRYSVMNGGKRIRPLLVYAACDALRGDRAQADGAACAVELIHAYSLVHDDLPAMDDDDLRRGQPTTHKAFDEACAILAGDGLQSLAFETLAEARLNPADPALRLSMFSTLARAAGGAGMVGGQAIDLGSVGQRLGQEDLMRMHRHKTGALIEASVRLGALASGNADPASLDALRRYAEAVGLAFQVQDDVLDVESDTATLGKTQGKDQAHDKPTYPALLGLQAAKDYARELCTEAQQALQPFGEHARPLWELASYIVERRH</sequence>
<protein>
    <submittedName>
        <fullName evidence="8">(2E,6E)-farnesyl diphosphate synthase</fullName>
    </submittedName>
</protein>
<dbReference type="AlphaFoldDB" id="A0A4Q9R3V1"/>
<keyword evidence="5" id="KW-0460">Magnesium</keyword>
<dbReference type="Pfam" id="PF00348">
    <property type="entry name" value="polyprenyl_synt"/>
    <property type="match status" value="1"/>
</dbReference>
<evidence type="ECO:0000256" key="6">
    <source>
        <dbReference type="ARBA" id="ARBA00023229"/>
    </source>
</evidence>
<dbReference type="PANTHER" id="PTHR43281:SF1">
    <property type="entry name" value="FARNESYL DIPHOSPHATE SYNTHASE"/>
    <property type="match status" value="1"/>
</dbReference>
<evidence type="ECO:0000256" key="5">
    <source>
        <dbReference type="ARBA" id="ARBA00022842"/>
    </source>
</evidence>
<dbReference type="PROSITE" id="PS00723">
    <property type="entry name" value="POLYPRENYL_SYNTHASE_1"/>
    <property type="match status" value="1"/>
</dbReference>
<dbReference type="EMBL" id="QJUP01000018">
    <property type="protein sequence ID" value="TBU94592.1"/>
    <property type="molecule type" value="Genomic_DNA"/>
</dbReference>
<dbReference type="RefSeq" id="WP_131185339.1">
    <property type="nucleotide sequence ID" value="NZ_QJUO01000026.1"/>
</dbReference>
<dbReference type="GO" id="GO:0004659">
    <property type="term" value="F:prenyltransferase activity"/>
    <property type="evidence" value="ECO:0007669"/>
    <property type="project" value="InterPro"/>
</dbReference>
<dbReference type="NCBIfam" id="NF007877">
    <property type="entry name" value="PRK10581.1"/>
    <property type="match status" value="1"/>
</dbReference>
<keyword evidence="9" id="KW-1185">Reference proteome</keyword>
<dbReference type="InterPro" id="IPR053378">
    <property type="entry name" value="Prenyl_diphosphate_synthase"/>
</dbReference>
<dbReference type="Gene3D" id="1.10.600.10">
    <property type="entry name" value="Farnesyl Diphosphate Synthase"/>
    <property type="match status" value="1"/>
</dbReference>